<dbReference type="GO" id="GO:0034625">
    <property type="term" value="P:fatty acid elongation, monounsaturated fatty acid"/>
    <property type="evidence" value="ECO:0007669"/>
    <property type="project" value="TreeGrafter"/>
</dbReference>
<dbReference type="PROSITE" id="PS01188">
    <property type="entry name" value="ELO"/>
    <property type="match status" value="1"/>
</dbReference>
<comment type="similarity">
    <text evidence="11">Belongs to the ELO family.</text>
</comment>
<feature type="transmembrane region" description="Helical" evidence="11">
    <location>
        <begin position="219"/>
        <end position="238"/>
    </location>
</feature>
<dbReference type="GO" id="GO:0034626">
    <property type="term" value="P:fatty acid elongation, polyunsaturated fatty acid"/>
    <property type="evidence" value="ECO:0007669"/>
    <property type="project" value="TreeGrafter"/>
</dbReference>
<dbReference type="InterPro" id="IPR030457">
    <property type="entry name" value="ELO_CS"/>
</dbReference>
<dbReference type="GO" id="GO:0019367">
    <property type="term" value="P:fatty acid elongation, saturated fatty acid"/>
    <property type="evidence" value="ECO:0007669"/>
    <property type="project" value="TreeGrafter"/>
</dbReference>
<sequence length="296" mass="34161">GTKMDAISIERLKQVKFNVTGLRDVLFAQEFNYHNAGEWTDQHIIFVFQAIVAYLVGIFMTQRMMRKRGPFSLKMPLAAWNGVIAAVSGICALAMMPEYFTTLYERGVKDTLCWSQNEYFGGQWIGRAAFILILARLTELIDTAFIVLRKQPLIFLHWYHHTLTLGVSWYTYSGQFSATVHLILLNAMIHTVMYSYYFLTAIGVRPHPFVAQSITIGQILQFFYTMYGLIYVGVFKFILGGECKIDAWPFFIHCFMVVSYTYLFVDFYLNKYSGVKAARAEEKKHLAEKIAEKKID</sequence>
<evidence type="ECO:0000256" key="1">
    <source>
        <dbReference type="ARBA" id="ARBA00004141"/>
    </source>
</evidence>
<evidence type="ECO:0000256" key="10">
    <source>
        <dbReference type="ARBA" id="ARBA00023160"/>
    </source>
</evidence>
<dbReference type="AlphaFoldDB" id="A0AAN5CLJ2"/>
<comment type="subcellular location">
    <subcellularLocation>
        <location evidence="1">Membrane</location>
        <topology evidence="1">Multi-pass membrane protein</topology>
    </subcellularLocation>
</comment>
<evidence type="ECO:0000256" key="11">
    <source>
        <dbReference type="RuleBase" id="RU361115"/>
    </source>
</evidence>
<feature type="non-terminal residue" evidence="12">
    <location>
        <position position="1"/>
    </location>
</feature>
<protein>
    <recommendedName>
        <fullName evidence="11">Elongation of very long chain fatty acids protein</fullName>
        <ecNumber evidence="11">2.3.1.199</ecNumber>
    </recommendedName>
    <alternativeName>
        <fullName evidence="11">Very-long-chain 3-oxoacyl-CoA synthase</fullName>
    </alternativeName>
</protein>
<evidence type="ECO:0000256" key="9">
    <source>
        <dbReference type="ARBA" id="ARBA00023136"/>
    </source>
</evidence>
<reference evidence="13" key="1">
    <citation type="submission" date="2022-10" db="EMBL/GenBank/DDBJ databases">
        <title>Genome assembly of Pristionchus species.</title>
        <authorList>
            <person name="Yoshida K."/>
            <person name="Sommer R.J."/>
        </authorList>
    </citation>
    <scope>NUCLEOTIDE SEQUENCE [LARGE SCALE GENOMIC DNA]</scope>
    <source>
        <strain evidence="13">RS5460</strain>
    </source>
</reference>
<evidence type="ECO:0000256" key="7">
    <source>
        <dbReference type="ARBA" id="ARBA00022989"/>
    </source>
</evidence>
<organism evidence="12 13">
    <name type="scientific">Pristionchus mayeri</name>
    <dbReference type="NCBI Taxonomy" id="1317129"/>
    <lineage>
        <taxon>Eukaryota</taxon>
        <taxon>Metazoa</taxon>
        <taxon>Ecdysozoa</taxon>
        <taxon>Nematoda</taxon>
        <taxon>Chromadorea</taxon>
        <taxon>Rhabditida</taxon>
        <taxon>Rhabditina</taxon>
        <taxon>Diplogasteromorpha</taxon>
        <taxon>Diplogasteroidea</taxon>
        <taxon>Neodiplogasteridae</taxon>
        <taxon>Pristionchus</taxon>
    </lineage>
</organism>
<comment type="catalytic activity">
    <reaction evidence="11">
        <text>a very-long-chain acyl-CoA + malonyl-CoA + H(+) = a very-long-chain 3-oxoacyl-CoA + CO2 + CoA</text>
        <dbReference type="Rhea" id="RHEA:32727"/>
        <dbReference type="ChEBI" id="CHEBI:15378"/>
        <dbReference type="ChEBI" id="CHEBI:16526"/>
        <dbReference type="ChEBI" id="CHEBI:57287"/>
        <dbReference type="ChEBI" id="CHEBI:57384"/>
        <dbReference type="ChEBI" id="CHEBI:90725"/>
        <dbReference type="ChEBI" id="CHEBI:90736"/>
        <dbReference type="EC" id="2.3.1.199"/>
    </reaction>
</comment>
<dbReference type="Pfam" id="PF01151">
    <property type="entry name" value="ELO"/>
    <property type="match status" value="1"/>
</dbReference>
<keyword evidence="4 11" id="KW-0808">Transferase</keyword>
<comment type="pathway">
    <text evidence="2">Lipid metabolism; fatty acid biosynthesis.</text>
</comment>
<dbReference type="PANTHER" id="PTHR11157">
    <property type="entry name" value="FATTY ACID ACYL TRANSFERASE-RELATED"/>
    <property type="match status" value="1"/>
</dbReference>
<evidence type="ECO:0000256" key="8">
    <source>
        <dbReference type="ARBA" id="ARBA00023098"/>
    </source>
</evidence>
<evidence type="ECO:0000256" key="3">
    <source>
        <dbReference type="ARBA" id="ARBA00022516"/>
    </source>
</evidence>
<accession>A0AAN5CLJ2</accession>
<dbReference type="GO" id="GO:0042761">
    <property type="term" value="P:very long-chain fatty acid biosynthetic process"/>
    <property type="evidence" value="ECO:0007669"/>
    <property type="project" value="TreeGrafter"/>
</dbReference>
<keyword evidence="13" id="KW-1185">Reference proteome</keyword>
<gene>
    <name evidence="12" type="ORF">PMAYCL1PPCAC_16764</name>
</gene>
<keyword evidence="7 11" id="KW-1133">Transmembrane helix</keyword>
<proteinExistence type="inferred from homology"/>
<feature type="transmembrane region" description="Helical" evidence="11">
    <location>
        <begin position="250"/>
        <end position="269"/>
    </location>
</feature>
<keyword evidence="3 11" id="KW-0444">Lipid biosynthesis</keyword>
<dbReference type="GO" id="GO:0005789">
    <property type="term" value="C:endoplasmic reticulum membrane"/>
    <property type="evidence" value="ECO:0007669"/>
    <property type="project" value="TreeGrafter"/>
</dbReference>
<comment type="caution">
    <text evidence="12">The sequence shown here is derived from an EMBL/GenBank/DDBJ whole genome shotgun (WGS) entry which is preliminary data.</text>
</comment>
<name>A0AAN5CLJ2_9BILA</name>
<keyword evidence="5 11" id="KW-0812">Transmembrane</keyword>
<keyword evidence="9 11" id="KW-0472">Membrane</keyword>
<evidence type="ECO:0000256" key="5">
    <source>
        <dbReference type="ARBA" id="ARBA00022692"/>
    </source>
</evidence>
<dbReference type="GO" id="GO:0009922">
    <property type="term" value="F:fatty acid elongase activity"/>
    <property type="evidence" value="ECO:0007669"/>
    <property type="project" value="UniProtKB-EC"/>
</dbReference>
<dbReference type="InterPro" id="IPR002076">
    <property type="entry name" value="ELO_fam"/>
</dbReference>
<feature type="transmembrane region" description="Helical" evidence="11">
    <location>
        <begin position="178"/>
        <end position="199"/>
    </location>
</feature>
<dbReference type="PANTHER" id="PTHR11157:SF26">
    <property type="entry name" value="ELONGATION OF LONG CHAIN FATTY ACIDS PROTEIN 1"/>
    <property type="match status" value="1"/>
</dbReference>
<feature type="transmembrane region" description="Helical" evidence="11">
    <location>
        <begin position="77"/>
        <end position="96"/>
    </location>
</feature>
<dbReference type="EC" id="2.3.1.199" evidence="11"/>
<evidence type="ECO:0000313" key="12">
    <source>
        <dbReference type="EMBL" id="GMR46569.1"/>
    </source>
</evidence>
<evidence type="ECO:0000256" key="4">
    <source>
        <dbReference type="ARBA" id="ARBA00022679"/>
    </source>
</evidence>
<keyword evidence="6 11" id="KW-0276">Fatty acid metabolism</keyword>
<feature type="transmembrane region" description="Helical" evidence="11">
    <location>
        <begin position="44"/>
        <end position="65"/>
    </location>
</feature>
<dbReference type="GO" id="GO:0030148">
    <property type="term" value="P:sphingolipid biosynthetic process"/>
    <property type="evidence" value="ECO:0007669"/>
    <property type="project" value="TreeGrafter"/>
</dbReference>
<keyword evidence="8 11" id="KW-0443">Lipid metabolism</keyword>
<keyword evidence="10 11" id="KW-0275">Fatty acid biosynthesis</keyword>
<dbReference type="Proteomes" id="UP001328107">
    <property type="component" value="Unassembled WGS sequence"/>
</dbReference>
<evidence type="ECO:0000256" key="6">
    <source>
        <dbReference type="ARBA" id="ARBA00022832"/>
    </source>
</evidence>
<dbReference type="EMBL" id="BTRK01000004">
    <property type="protein sequence ID" value="GMR46569.1"/>
    <property type="molecule type" value="Genomic_DNA"/>
</dbReference>
<evidence type="ECO:0000256" key="2">
    <source>
        <dbReference type="ARBA" id="ARBA00005194"/>
    </source>
</evidence>
<evidence type="ECO:0000313" key="13">
    <source>
        <dbReference type="Proteomes" id="UP001328107"/>
    </source>
</evidence>